<gene>
    <name evidence="9" type="ORF">N780_19720</name>
</gene>
<comment type="caution">
    <text evidence="9">The sequence shown here is derived from an EMBL/GenBank/DDBJ whole genome shotgun (WGS) entry which is preliminary data.</text>
</comment>
<keyword evidence="4 7" id="KW-0812">Transmembrane</keyword>
<sequence length="374" mass="43745">MRNKKILSISFIRFFAMLCVVLVHATGTYISTLPEGGDAFQKYHFLNRIVRIEASLFIFMTGLVFFYRYYAQEMTKEVLKRFYKRRVTFIVIPYLMWAVFYEVYGLYIGYRDLAPLQSLIRILEGDSYYHLHFIFLIVQFYLVLPLLVWFSQKIKWFKNYMWLIGGVLHLAFFLLKVNVDWITYPVFLSLIGPFLLGGWVGINYDKEKAKSKSKWTLPIGVFAGIAGAVAVRIHYHMYITGTLVISPFLGNLPRFVYLMVGAYIIFRIAERLSERLSQPKLNFVNHVASYSFGFYLIHPFVLKEVARWVPTHSNYLFHLEIGARYLLTVGICYLIIRIFHQFIPFSQIVFGKLPALPKKSHHDKTVDQSHAPSS</sequence>
<proteinExistence type="inferred from homology"/>
<protein>
    <submittedName>
        <fullName evidence="9">Acyltransferase</fullName>
    </submittedName>
</protein>
<keyword evidence="5 7" id="KW-1133">Transmembrane helix</keyword>
<dbReference type="Pfam" id="PF01757">
    <property type="entry name" value="Acyl_transf_3"/>
    <property type="match status" value="1"/>
</dbReference>
<evidence type="ECO:0000259" key="8">
    <source>
        <dbReference type="Pfam" id="PF01757"/>
    </source>
</evidence>
<evidence type="ECO:0000313" key="9">
    <source>
        <dbReference type="EMBL" id="KGP91446.1"/>
    </source>
</evidence>
<reference evidence="9 10" key="1">
    <citation type="submission" date="2013-08" db="EMBL/GenBank/DDBJ databases">
        <title>Genome of Pontibacillus chungwhensis.</title>
        <authorList>
            <person name="Wang Q."/>
            <person name="Wang G."/>
        </authorList>
    </citation>
    <scope>NUCLEOTIDE SEQUENCE [LARGE SCALE GENOMIC DNA]</scope>
    <source>
        <strain evidence="9 10">BH030062</strain>
    </source>
</reference>
<name>A0A0A2UY54_9BACI</name>
<keyword evidence="6 7" id="KW-0472">Membrane</keyword>
<feature type="transmembrane region" description="Helical" evidence="7">
    <location>
        <begin position="247"/>
        <end position="269"/>
    </location>
</feature>
<dbReference type="Proteomes" id="UP000030153">
    <property type="component" value="Unassembled WGS sequence"/>
</dbReference>
<dbReference type="OrthoDB" id="65129at2"/>
<dbReference type="EMBL" id="AVBG01000006">
    <property type="protein sequence ID" value="KGP91446.1"/>
    <property type="molecule type" value="Genomic_DNA"/>
</dbReference>
<feature type="transmembrane region" description="Helical" evidence="7">
    <location>
        <begin position="215"/>
        <end position="235"/>
    </location>
</feature>
<accession>A0A0A2UY54</accession>
<evidence type="ECO:0000256" key="1">
    <source>
        <dbReference type="ARBA" id="ARBA00004651"/>
    </source>
</evidence>
<evidence type="ECO:0000256" key="7">
    <source>
        <dbReference type="SAM" id="Phobius"/>
    </source>
</evidence>
<feature type="transmembrane region" description="Helical" evidence="7">
    <location>
        <begin position="87"/>
        <end position="108"/>
    </location>
</feature>
<feature type="transmembrane region" description="Helical" evidence="7">
    <location>
        <begin position="321"/>
        <end position="339"/>
    </location>
</feature>
<organism evidence="9 10">
    <name type="scientific">Pontibacillus chungwhensis BH030062</name>
    <dbReference type="NCBI Taxonomy" id="1385513"/>
    <lineage>
        <taxon>Bacteria</taxon>
        <taxon>Bacillati</taxon>
        <taxon>Bacillota</taxon>
        <taxon>Bacilli</taxon>
        <taxon>Bacillales</taxon>
        <taxon>Bacillaceae</taxon>
        <taxon>Pontibacillus</taxon>
    </lineage>
</organism>
<keyword evidence="9" id="KW-0012">Acyltransferase</keyword>
<evidence type="ECO:0000256" key="5">
    <source>
        <dbReference type="ARBA" id="ARBA00022989"/>
    </source>
</evidence>
<dbReference type="GO" id="GO:0009246">
    <property type="term" value="P:enterobacterial common antigen biosynthetic process"/>
    <property type="evidence" value="ECO:0007669"/>
    <property type="project" value="TreeGrafter"/>
</dbReference>
<dbReference type="RefSeq" id="WP_052114991.1">
    <property type="nucleotide sequence ID" value="NZ_AVBG01000006.1"/>
</dbReference>
<dbReference type="GO" id="GO:0016413">
    <property type="term" value="F:O-acetyltransferase activity"/>
    <property type="evidence" value="ECO:0007669"/>
    <property type="project" value="TreeGrafter"/>
</dbReference>
<feature type="transmembrane region" description="Helical" evidence="7">
    <location>
        <begin position="281"/>
        <end position="301"/>
    </location>
</feature>
<keyword evidence="3" id="KW-1003">Cell membrane</keyword>
<evidence type="ECO:0000256" key="3">
    <source>
        <dbReference type="ARBA" id="ARBA00022475"/>
    </source>
</evidence>
<keyword evidence="9" id="KW-0808">Transferase</keyword>
<comment type="subcellular location">
    <subcellularLocation>
        <location evidence="1">Cell membrane</location>
        <topology evidence="1">Multi-pass membrane protein</topology>
    </subcellularLocation>
</comment>
<evidence type="ECO:0000313" key="10">
    <source>
        <dbReference type="Proteomes" id="UP000030153"/>
    </source>
</evidence>
<dbReference type="GO" id="GO:0005886">
    <property type="term" value="C:plasma membrane"/>
    <property type="evidence" value="ECO:0007669"/>
    <property type="project" value="UniProtKB-SubCell"/>
</dbReference>
<dbReference type="InterPro" id="IPR002656">
    <property type="entry name" value="Acyl_transf_3_dom"/>
</dbReference>
<dbReference type="PANTHER" id="PTHR40074">
    <property type="entry name" value="O-ACETYLTRANSFERASE WECH"/>
    <property type="match status" value="1"/>
</dbReference>
<keyword evidence="10" id="KW-1185">Reference proteome</keyword>
<comment type="similarity">
    <text evidence="2">Belongs to the acyltransferase 3 family.</text>
</comment>
<dbReference type="PANTHER" id="PTHR40074:SF2">
    <property type="entry name" value="O-ACETYLTRANSFERASE WECH"/>
    <property type="match status" value="1"/>
</dbReference>
<feature type="transmembrane region" description="Helical" evidence="7">
    <location>
        <begin position="157"/>
        <end position="175"/>
    </location>
</feature>
<dbReference type="STRING" id="1385513.N780_19720"/>
<feature type="transmembrane region" description="Helical" evidence="7">
    <location>
        <begin position="181"/>
        <end position="203"/>
    </location>
</feature>
<dbReference type="AlphaFoldDB" id="A0A0A2UY54"/>
<evidence type="ECO:0000256" key="6">
    <source>
        <dbReference type="ARBA" id="ARBA00023136"/>
    </source>
</evidence>
<evidence type="ECO:0000256" key="4">
    <source>
        <dbReference type="ARBA" id="ARBA00022692"/>
    </source>
</evidence>
<feature type="transmembrane region" description="Helical" evidence="7">
    <location>
        <begin position="49"/>
        <end position="67"/>
    </location>
</feature>
<evidence type="ECO:0000256" key="2">
    <source>
        <dbReference type="ARBA" id="ARBA00007400"/>
    </source>
</evidence>
<dbReference type="eggNOG" id="COG1835">
    <property type="taxonomic scope" value="Bacteria"/>
</dbReference>
<feature type="transmembrane region" description="Helical" evidence="7">
    <location>
        <begin position="128"/>
        <end position="150"/>
    </location>
</feature>
<feature type="domain" description="Acyltransferase 3" evidence="8">
    <location>
        <begin position="7"/>
        <end position="336"/>
    </location>
</feature>